<dbReference type="eggNOG" id="COG1366">
    <property type="taxonomic scope" value="Bacteria"/>
</dbReference>
<dbReference type="PATRIC" id="fig|218284.4.peg.1773"/>
<dbReference type="PANTHER" id="PTHR33495:SF9">
    <property type="entry name" value="ANTI-SIGMA-B FACTOR ANTAGONIST"/>
    <property type="match status" value="1"/>
</dbReference>
<dbReference type="AlphaFoldDB" id="A0A0P6VUP4"/>
<feature type="domain" description="STAS" evidence="5">
    <location>
        <begin position="3"/>
        <end position="110"/>
    </location>
</feature>
<keyword evidence="2" id="KW-0597">Phosphoprotein</keyword>
<proteinExistence type="inferred from homology"/>
<dbReference type="EMBL" id="LIXZ01000017">
    <property type="protein sequence ID" value="KPL58303.1"/>
    <property type="molecule type" value="Genomic_DNA"/>
</dbReference>
<organism evidence="6 7">
    <name type="scientific">Rossellomorea vietnamensis</name>
    <dbReference type="NCBI Taxonomy" id="218284"/>
    <lineage>
        <taxon>Bacteria</taxon>
        <taxon>Bacillati</taxon>
        <taxon>Bacillota</taxon>
        <taxon>Bacilli</taxon>
        <taxon>Bacillales</taxon>
        <taxon>Bacillaceae</taxon>
        <taxon>Rossellomorea</taxon>
    </lineage>
</organism>
<dbReference type="Gene3D" id="3.30.750.24">
    <property type="entry name" value="STAS domain"/>
    <property type="match status" value="1"/>
</dbReference>
<name>A0A0P6VUP4_9BACI</name>
<dbReference type="NCBIfam" id="TIGR00377">
    <property type="entry name" value="ant_ant_sig"/>
    <property type="match status" value="1"/>
</dbReference>
<sequence length="110" mass="11977">MNLSIDMKEKENELLVKVAGEIDAYTAPKLKETLQPSAEADNKDITVDLSDVSYMDSTGLGVFVGLFKTVKARDGQLNLIGLSDRLQRLFDITGLGDIMNINSKVEGGVE</sequence>
<protein>
    <recommendedName>
        <fullName evidence="4">Anti-sigma factor antagonist</fullName>
    </recommendedName>
</protein>
<evidence type="ECO:0000256" key="2">
    <source>
        <dbReference type="ARBA" id="ARBA00022553"/>
    </source>
</evidence>
<dbReference type="PROSITE" id="PS50801">
    <property type="entry name" value="STAS"/>
    <property type="match status" value="1"/>
</dbReference>
<comment type="caution">
    <text evidence="6">The sequence shown here is derived from an EMBL/GenBank/DDBJ whole genome shotgun (WGS) entry which is preliminary data.</text>
</comment>
<dbReference type="OrthoDB" id="9793697at2"/>
<evidence type="ECO:0000256" key="1">
    <source>
        <dbReference type="ARBA" id="ARBA00009013"/>
    </source>
</evidence>
<evidence type="ECO:0000313" key="7">
    <source>
        <dbReference type="Proteomes" id="UP000050398"/>
    </source>
</evidence>
<dbReference type="FunFam" id="3.30.750.24:FF:000001">
    <property type="entry name" value="Anti-sigma factor antagonist"/>
    <property type="match status" value="1"/>
</dbReference>
<dbReference type="RefSeq" id="WP_060673934.1">
    <property type="nucleotide sequence ID" value="NZ_LIXZ01000017.1"/>
</dbReference>
<reference evidence="6 7" key="1">
    <citation type="submission" date="2015-08" db="EMBL/GenBank/DDBJ databases">
        <title>Draft Genome Sequence of Bacillus vietnamensis UCD-SED5.</title>
        <authorList>
            <person name="Lee R.D."/>
            <person name="Jospin G."/>
            <person name="Lang J.M."/>
            <person name="Coil D.A."/>
            <person name="Eisen J.A."/>
        </authorList>
    </citation>
    <scope>NUCLEOTIDE SEQUENCE [LARGE SCALE GENOMIC DNA]</scope>
    <source>
        <strain evidence="6 7">UCD-SED5</strain>
    </source>
</reference>
<comment type="similarity">
    <text evidence="1 4">Belongs to the anti-sigma-factor antagonist family.</text>
</comment>
<dbReference type="CDD" id="cd07043">
    <property type="entry name" value="STAS_anti-anti-sigma_factors"/>
    <property type="match status" value="1"/>
</dbReference>
<evidence type="ECO:0000259" key="5">
    <source>
        <dbReference type="PROSITE" id="PS50801"/>
    </source>
</evidence>
<dbReference type="SUPFAM" id="SSF52091">
    <property type="entry name" value="SpoIIaa-like"/>
    <property type="match status" value="1"/>
</dbReference>
<dbReference type="PANTHER" id="PTHR33495">
    <property type="entry name" value="ANTI-SIGMA FACTOR ANTAGONIST TM_1081-RELATED-RELATED"/>
    <property type="match status" value="1"/>
</dbReference>
<dbReference type="InterPro" id="IPR002645">
    <property type="entry name" value="STAS_dom"/>
</dbReference>
<evidence type="ECO:0000313" key="6">
    <source>
        <dbReference type="EMBL" id="KPL58303.1"/>
    </source>
</evidence>
<evidence type="ECO:0000256" key="3">
    <source>
        <dbReference type="ARBA" id="ARBA00024670"/>
    </source>
</evidence>
<evidence type="ECO:0000256" key="4">
    <source>
        <dbReference type="RuleBase" id="RU003749"/>
    </source>
</evidence>
<dbReference type="InterPro" id="IPR036513">
    <property type="entry name" value="STAS_dom_sf"/>
</dbReference>
<accession>A0A0P6VUP4</accession>
<dbReference type="Proteomes" id="UP000050398">
    <property type="component" value="Unassembled WGS sequence"/>
</dbReference>
<dbReference type="Pfam" id="PF01740">
    <property type="entry name" value="STAS"/>
    <property type="match status" value="1"/>
</dbReference>
<dbReference type="InterPro" id="IPR003658">
    <property type="entry name" value="Anti-sigma_ant"/>
</dbReference>
<comment type="function">
    <text evidence="3">Positive regulator of sigma-B activity. Non-phosphorylated RsbV binds to RsbW, preventing its association with sigma-B. When phosphorylated, releases RsbW, which is then free to complex with and inactivate sigma-B.</text>
</comment>
<gene>
    <name evidence="6" type="ORF">AM506_17740</name>
</gene>
<dbReference type="GO" id="GO:0043856">
    <property type="term" value="F:anti-sigma factor antagonist activity"/>
    <property type="evidence" value="ECO:0007669"/>
    <property type="project" value="InterPro"/>
</dbReference>